<accession>A0A2P1CBE2</accession>
<proteinExistence type="predicted"/>
<dbReference type="RefSeq" id="YP_010672054.1">
    <property type="nucleotide sequence ID" value="NC_070974.1"/>
</dbReference>
<sequence>MVYRSLKDWNKKGKMVKKGERASARSSDGVALFSSSQVKKFPKRPNCPDHFRVFGYNSSRDYDDWDERDDAIGMLYW</sequence>
<keyword evidence="2" id="KW-1185">Reference proteome</keyword>
<protein>
    <submittedName>
        <fullName evidence="1">Uncharacterized protein</fullName>
    </submittedName>
</protein>
<organism evidence="1 2">
    <name type="scientific">Salmonella phage SE131</name>
    <dbReference type="NCBI Taxonomy" id="2081631"/>
    <lineage>
        <taxon>Viruses</taxon>
        <taxon>Duplodnaviria</taxon>
        <taxon>Heunggongvirae</taxon>
        <taxon>Uroviricota</taxon>
        <taxon>Caudoviricetes</taxon>
        <taxon>Grimontviridae</taxon>
        <taxon>Moazamivirus</taxon>
        <taxon>Moazamivirus SE131</taxon>
    </lineage>
</organism>
<evidence type="ECO:0000313" key="2">
    <source>
        <dbReference type="Proteomes" id="UP000240649"/>
    </source>
</evidence>
<dbReference type="KEGG" id="vg:77948324"/>
<name>A0A2P1CBE2_9CAUD</name>
<dbReference type="GeneID" id="77948324"/>
<dbReference type="EMBL" id="MG873442">
    <property type="protein sequence ID" value="AVJ48205.1"/>
    <property type="molecule type" value="Genomic_DNA"/>
</dbReference>
<evidence type="ECO:0000313" key="1">
    <source>
        <dbReference type="EMBL" id="AVJ48205.1"/>
    </source>
</evidence>
<reference evidence="1 2" key="1">
    <citation type="submission" date="2018-01" db="EMBL/GenBank/DDBJ databases">
        <title>Draft Genome Sequence of Salmonella Enteritidis Phage SE131.</title>
        <authorList>
            <person name="Kim Y."/>
            <person name="Han B.K."/>
            <person name="Kim H."/>
            <person name="Kim D."/>
        </authorList>
    </citation>
    <scope>NUCLEOTIDE SEQUENCE [LARGE SCALE GENOMIC DNA]</scope>
</reference>
<dbReference type="Proteomes" id="UP000240649">
    <property type="component" value="Segment"/>
</dbReference>